<feature type="transmembrane region" description="Helical" evidence="2">
    <location>
        <begin position="12"/>
        <end position="30"/>
    </location>
</feature>
<reference evidence="3 4" key="2">
    <citation type="journal article" date="2015" name="Eukaryot. Cell">
        <title>Asexual propagation of a virulent clone complex in a human and feline outbreak of sporotrichosis.</title>
        <authorList>
            <person name="Teixeira Mde M."/>
            <person name="Rodrigues A.M."/>
            <person name="Tsui C.K."/>
            <person name="de Almeida L.G."/>
            <person name="Van Diepeningen A.D."/>
            <person name="van den Ende B.G."/>
            <person name="Fernandes G.F."/>
            <person name="Kano R."/>
            <person name="Hamelin R.C."/>
            <person name="Lopes-Bezerra L.M."/>
            <person name="Vasconcelos A.T."/>
            <person name="de Hoog S."/>
            <person name="de Camargo Z.P."/>
            <person name="Felipe M.S."/>
        </authorList>
    </citation>
    <scope>NUCLEOTIDE SEQUENCE [LARGE SCALE GENOMIC DNA]</scope>
    <source>
        <strain evidence="3 4">1099-18</strain>
    </source>
</reference>
<keyword evidence="2" id="KW-1133">Transmembrane helix</keyword>
<evidence type="ECO:0000256" key="1">
    <source>
        <dbReference type="SAM" id="MobiDB-lite"/>
    </source>
</evidence>
<feature type="compositionally biased region" description="Low complexity" evidence="1">
    <location>
        <begin position="462"/>
        <end position="471"/>
    </location>
</feature>
<gene>
    <name evidence="3" type="ORF">SPSK_06039</name>
</gene>
<feature type="region of interest" description="Disordered" evidence="1">
    <location>
        <begin position="168"/>
        <end position="211"/>
    </location>
</feature>
<name>A0A0F2ML71_SPOSC</name>
<feature type="compositionally biased region" description="Low complexity" evidence="1">
    <location>
        <begin position="442"/>
        <end position="451"/>
    </location>
</feature>
<organism evidence="3 4">
    <name type="scientific">Sporothrix schenckii 1099-18</name>
    <dbReference type="NCBI Taxonomy" id="1397361"/>
    <lineage>
        <taxon>Eukaryota</taxon>
        <taxon>Fungi</taxon>
        <taxon>Dikarya</taxon>
        <taxon>Ascomycota</taxon>
        <taxon>Pezizomycotina</taxon>
        <taxon>Sordariomycetes</taxon>
        <taxon>Sordariomycetidae</taxon>
        <taxon>Ophiostomatales</taxon>
        <taxon>Ophiostomataceae</taxon>
        <taxon>Sporothrix</taxon>
    </lineage>
</organism>
<dbReference type="GeneID" id="27668024"/>
<dbReference type="Proteomes" id="UP000033710">
    <property type="component" value="Unassembled WGS sequence"/>
</dbReference>
<dbReference type="AlphaFoldDB" id="A0A0F2ML71"/>
<accession>A0A0F2ML71</accession>
<feature type="compositionally biased region" description="Polar residues" evidence="1">
    <location>
        <begin position="423"/>
        <end position="437"/>
    </location>
</feature>
<evidence type="ECO:0000313" key="3">
    <source>
        <dbReference type="EMBL" id="KJR89575.1"/>
    </source>
</evidence>
<evidence type="ECO:0000256" key="2">
    <source>
        <dbReference type="SAM" id="Phobius"/>
    </source>
</evidence>
<dbReference type="VEuPathDB" id="FungiDB:SPSK_06039"/>
<dbReference type="OrthoDB" id="10528440at2759"/>
<keyword evidence="2" id="KW-0812">Transmembrane</keyword>
<dbReference type="KEGG" id="ssck:SPSK_06039"/>
<protein>
    <submittedName>
        <fullName evidence="3">Uncharacterized protein</fullName>
    </submittedName>
</protein>
<evidence type="ECO:0000313" key="4">
    <source>
        <dbReference type="Proteomes" id="UP000033710"/>
    </source>
</evidence>
<proteinExistence type="predicted"/>
<dbReference type="RefSeq" id="XP_016592251.1">
    <property type="nucleotide sequence ID" value="XM_016732747.1"/>
</dbReference>
<keyword evidence="2" id="KW-0472">Membrane</keyword>
<dbReference type="EMBL" id="AXCR01000001">
    <property type="protein sequence ID" value="KJR89575.1"/>
    <property type="molecule type" value="Genomic_DNA"/>
</dbReference>
<reference evidence="3 4" key="1">
    <citation type="journal article" date="2014" name="BMC Genomics">
        <title>Comparative genomics of the major fungal agents of human and animal Sporotrichosis: Sporothrix schenckii and Sporothrix brasiliensis.</title>
        <authorList>
            <person name="Teixeira M.M."/>
            <person name="de Almeida L.G."/>
            <person name="Kubitschek-Barreira P."/>
            <person name="Alves F.L."/>
            <person name="Kioshima E.S."/>
            <person name="Abadio A.K."/>
            <person name="Fernandes L."/>
            <person name="Derengowski L.S."/>
            <person name="Ferreira K.S."/>
            <person name="Souza R.C."/>
            <person name="Ruiz J.C."/>
            <person name="de Andrade N.C."/>
            <person name="Paes H.C."/>
            <person name="Nicola A.M."/>
            <person name="Albuquerque P."/>
            <person name="Gerber A.L."/>
            <person name="Martins V.P."/>
            <person name="Peconick L.D."/>
            <person name="Neto A.V."/>
            <person name="Chaucanez C.B."/>
            <person name="Silva P.A."/>
            <person name="Cunha O.L."/>
            <person name="de Oliveira F.F."/>
            <person name="dos Santos T.C."/>
            <person name="Barros A.L."/>
            <person name="Soares M.A."/>
            <person name="de Oliveira L.M."/>
            <person name="Marini M.M."/>
            <person name="Villalobos-Duno H."/>
            <person name="Cunha M.M."/>
            <person name="de Hoog S."/>
            <person name="da Silveira J.F."/>
            <person name="Henrissat B."/>
            <person name="Nino-Vega G.A."/>
            <person name="Cisalpino P.S."/>
            <person name="Mora-Montes H.M."/>
            <person name="Almeida S.R."/>
            <person name="Stajich J.E."/>
            <person name="Lopes-Bezerra L.M."/>
            <person name="Vasconcelos A.T."/>
            <person name="Felipe M.S."/>
        </authorList>
    </citation>
    <scope>NUCLEOTIDE SEQUENCE [LARGE SCALE GENOMIC DNA]</scope>
    <source>
        <strain evidence="3 4">1099-18</strain>
    </source>
</reference>
<sequence length="571" mass="63481">MGHFASPLINPRFVFVYLCITATVSILTKLIVGPIVAVYIFIHLFISFVRLCTPHISWTRSQKVSDLTNIQRPSQLKGNTMENGTGPLPLSVGDTYLLSPQMSSQSSPSYQLSQEQAEYQPSYHLPPTQFAQQQYYDHLPPQTIYPEHIQPQQMLHIRLLEVQLRRQEKQNTHHKLPAPLSGQQQAQAQRPQHHDSTSSDISSDDADDSEQLRRGMQKELQEHIVHMQIQNPTPIASPLPTAMSQPVLSNVPTPTACAPQQTFDTQYSCPMFTQAPAPTHIRMEAPAAVPPQASAQMPPTTTGAHMRASSQLSTQAFAPANTPVPPPGPVHTNAQQSQQGSTILTTRCCLKTCTATHFPLPDVWEVDASGMPIQDIEAFDFTTVIFEKYDSLFDRLGVVDREMAKLGHLLKERVPIFERKSNSTHGQSNNQTASSAHISPRPASAPATATSMEMPPPPLPSPSQQGAAPSATATDERVGRLFKKARDTYLRNVEILAAKTRSSAEMMEEDEDEQAETTNSYAYRSSFLEIDRRRLVKLWTERIELLDKLTDVEKELADARDNGLMPWAKAS</sequence>
<feature type="region of interest" description="Disordered" evidence="1">
    <location>
        <begin position="418"/>
        <end position="476"/>
    </location>
</feature>
<comment type="caution">
    <text evidence="3">The sequence shown here is derived from an EMBL/GenBank/DDBJ whole genome shotgun (WGS) entry which is preliminary data.</text>
</comment>